<keyword evidence="2" id="KW-1185">Reference proteome</keyword>
<gene>
    <name evidence="1" type="ORF">ACFQPE_14720</name>
</gene>
<comment type="caution">
    <text evidence="1">The sequence shown here is derived from an EMBL/GenBank/DDBJ whole genome shotgun (WGS) entry which is preliminary data.</text>
</comment>
<dbReference type="EMBL" id="JBHTBF010000002">
    <property type="protein sequence ID" value="MFC7318036.1"/>
    <property type="molecule type" value="Genomic_DNA"/>
</dbReference>
<organism evidence="1 2">
    <name type="scientific">Halomarina halobia</name>
    <dbReference type="NCBI Taxonomy" id="3033386"/>
    <lineage>
        <taxon>Archaea</taxon>
        <taxon>Methanobacteriati</taxon>
        <taxon>Methanobacteriota</taxon>
        <taxon>Stenosarchaea group</taxon>
        <taxon>Halobacteria</taxon>
        <taxon>Halobacteriales</taxon>
        <taxon>Natronomonadaceae</taxon>
        <taxon>Halomarina</taxon>
    </lineage>
</organism>
<reference evidence="1 2" key="1">
    <citation type="journal article" date="2019" name="Int. J. Syst. Evol. Microbiol.">
        <title>The Global Catalogue of Microorganisms (GCM) 10K type strain sequencing project: providing services to taxonomists for standard genome sequencing and annotation.</title>
        <authorList>
            <consortium name="The Broad Institute Genomics Platform"/>
            <consortium name="The Broad Institute Genome Sequencing Center for Infectious Disease"/>
            <person name="Wu L."/>
            <person name="Ma J."/>
        </authorList>
    </citation>
    <scope>NUCLEOTIDE SEQUENCE [LARGE SCALE GENOMIC DNA]</scope>
    <source>
        <strain evidence="1 2">PSR21</strain>
    </source>
</reference>
<name>A0ABD6ACG3_9EURY</name>
<proteinExistence type="predicted"/>
<evidence type="ECO:0000313" key="1">
    <source>
        <dbReference type="EMBL" id="MFC7318036.1"/>
    </source>
</evidence>
<dbReference type="GeneID" id="79315279"/>
<accession>A0ABD6ACG3</accession>
<protein>
    <submittedName>
        <fullName evidence="1">Uncharacterized protein</fullName>
    </submittedName>
</protein>
<dbReference type="RefSeq" id="WP_276305686.1">
    <property type="nucleotide sequence ID" value="NZ_CP119992.1"/>
</dbReference>
<dbReference type="Proteomes" id="UP001596547">
    <property type="component" value="Unassembled WGS sequence"/>
</dbReference>
<sequence length="63" mass="7144">MRIPSIEHRVEIVVPEDADEEADLILTCTAKPRSDCPIEVGRYRELLDYRAEHGLPPGQSKLD</sequence>
<dbReference type="AlphaFoldDB" id="A0ABD6ACG3"/>
<evidence type="ECO:0000313" key="2">
    <source>
        <dbReference type="Proteomes" id="UP001596547"/>
    </source>
</evidence>